<evidence type="ECO:0000313" key="1">
    <source>
        <dbReference type="EMBL" id="KAF2176858.1"/>
    </source>
</evidence>
<name>A0A6A6DEF8_9PEZI</name>
<evidence type="ECO:0000313" key="2">
    <source>
        <dbReference type="Proteomes" id="UP000800200"/>
    </source>
</evidence>
<dbReference type="Proteomes" id="UP000800200">
    <property type="component" value="Unassembled WGS sequence"/>
</dbReference>
<sequence length="347" mass="40337">MEKFPPAPTIREGWQRIWGGFVRRQQPTTKEERFPIYVEAVKKRLTKHGFTRIFQPEEDPGLQDKLTTWIEYLGYEYWRYGQHALSNRQQQRLNDVRKSFPMSFASLGLMRNAYPAIRYVVKSPLRIIAEYTVRSWLALPEHAEWIPHRDMRFTETHMQPSLYLASLRPGRRKGPAALLALHTFNIGDPPSQLTPWPRTVDDNEVLHNEDVKQKHDSQGYWAPDHAPKSKDWYAENINGSGSQTGKAVIKQGFRCSDGVYGDLFQEIKTSAGNDPTFRRFNHNTSEYKTAREAVFDEVKGNNQFKTIYEDEDVRVAFCVSSVIKDDYQDILRRPLEGEIGNKSIKKN</sequence>
<protein>
    <submittedName>
        <fullName evidence="1">Uncharacterized protein</fullName>
    </submittedName>
</protein>
<gene>
    <name evidence="1" type="ORF">K469DRAFT_698118</name>
</gene>
<dbReference type="OrthoDB" id="3945206at2759"/>
<dbReference type="EMBL" id="ML994699">
    <property type="protein sequence ID" value="KAF2176858.1"/>
    <property type="molecule type" value="Genomic_DNA"/>
</dbReference>
<keyword evidence="2" id="KW-1185">Reference proteome</keyword>
<accession>A0A6A6DEF8</accession>
<reference evidence="1" key="1">
    <citation type="journal article" date="2020" name="Stud. Mycol.">
        <title>101 Dothideomycetes genomes: a test case for predicting lifestyles and emergence of pathogens.</title>
        <authorList>
            <person name="Haridas S."/>
            <person name="Albert R."/>
            <person name="Binder M."/>
            <person name="Bloem J."/>
            <person name="Labutti K."/>
            <person name="Salamov A."/>
            <person name="Andreopoulos B."/>
            <person name="Baker S."/>
            <person name="Barry K."/>
            <person name="Bills G."/>
            <person name="Bluhm B."/>
            <person name="Cannon C."/>
            <person name="Castanera R."/>
            <person name="Culley D."/>
            <person name="Daum C."/>
            <person name="Ezra D."/>
            <person name="Gonzalez J."/>
            <person name="Henrissat B."/>
            <person name="Kuo A."/>
            <person name="Liang C."/>
            <person name="Lipzen A."/>
            <person name="Lutzoni F."/>
            <person name="Magnuson J."/>
            <person name="Mondo S."/>
            <person name="Nolan M."/>
            <person name="Ohm R."/>
            <person name="Pangilinan J."/>
            <person name="Park H.-J."/>
            <person name="Ramirez L."/>
            <person name="Alfaro M."/>
            <person name="Sun H."/>
            <person name="Tritt A."/>
            <person name="Yoshinaga Y."/>
            <person name="Zwiers L.-H."/>
            <person name="Turgeon B."/>
            <person name="Goodwin S."/>
            <person name="Spatafora J."/>
            <person name="Crous P."/>
            <person name="Grigoriev I."/>
        </authorList>
    </citation>
    <scope>NUCLEOTIDE SEQUENCE</scope>
    <source>
        <strain evidence="1">CBS 207.26</strain>
    </source>
</reference>
<proteinExistence type="predicted"/>
<organism evidence="1 2">
    <name type="scientific">Zopfia rhizophila CBS 207.26</name>
    <dbReference type="NCBI Taxonomy" id="1314779"/>
    <lineage>
        <taxon>Eukaryota</taxon>
        <taxon>Fungi</taxon>
        <taxon>Dikarya</taxon>
        <taxon>Ascomycota</taxon>
        <taxon>Pezizomycotina</taxon>
        <taxon>Dothideomycetes</taxon>
        <taxon>Dothideomycetes incertae sedis</taxon>
        <taxon>Zopfiaceae</taxon>
        <taxon>Zopfia</taxon>
    </lineage>
</organism>
<dbReference type="AlphaFoldDB" id="A0A6A6DEF8"/>